<dbReference type="Proteomes" id="UP000324585">
    <property type="component" value="Unassembled WGS sequence"/>
</dbReference>
<keyword evidence="5" id="KW-1133">Transmembrane helix</keyword>
<dbReference type="InterPro" id="IPR023753">
    <property type="entry name" value="FAD/NAD-binding_dom"/>
</dbReference>
<evidence type="ECO:0000256" key="5">
    <source>
        <dbReference type="SAM" id="Phobius"/>
    </source>
</evidence>
<feature type="transmembrane region" description="Helical" evidence="5">
    <location>
        <begin position="106"/>
        <end position="127"/>
    </location>
</feature>
<evidence type="ECO:0000256" key="1">
    <source>
        <dbReference type="ARBA" id="ARBA00022630"/>
    </source>
</evidence>
<dbReference type="PANTHER" id="PTHR43557:SF4">
    <property type="entry name" value="APOPTOSIS-INDUCING FACTOR 1, MITOCHONDRIAL"/>
    <property type="match status" value="1"/>
</dbReference>
<evidence type="ECO:0000313" key="8">
    <source>
        <dbReference type="Proteomes" id="UP000324585"/>
    </source>
</evidence>
<keyword evidence="5" id="KW-0812">Transmembrane</keyword>
<dbReference type="OrthoDB" id="6029at2759"/>
<accession>A0A5J4YX15</accession>
<reference evidence="8" key="1">
    <citation type="journal article" date="2019" name="Nat. Commun.">
        <title>Expansion of phycobilisome linker gene families in mesophilic red algae.</title>
        <authorList>
            <person name="Lee J."/>
            <person name="Kim D."/>
            <person name="Bhattacharya D."/>
            <person name="Yoon H.S."/>
        </authorList>
    </citation>
    <scope>NUCLEOTIDE SEQUENCE [LARGE SCALE GENOMIC DNA]</scope>
    <source>
        <strain evidence="8">CCMP 1328</strain>
    </source>
</reference>
<comment type="caution">
    <text evidence="7">The sequence shown here is derived from an EMBL/GenBank/DDBJ whole genome shotgun (WGS) entry which is preliminary data.</text>
</comment>
<keyword evidence="5" id="KW-0472">Membrane</keyword>
<name>A0A5J4YX15_PORPP</name>
<dbReference type="PANTHER" id="PTHR43557">
    <property type="entry name" value="APOPTOSIS-INDUCING FACTOR 1"/>
    <property type="match status" value="1"/>
</dbReference>
<evidence type="ECO:0000256" key="4">
    <source>
        <dbReference type="SAM" id="MobiDB-lite"/>
    </source>
</evidence>
<dbReference type="GO" id="GO:0071949">
    <property type="term" value="F:FAD binding"/>
    <property type="evidence" value="ECO:0007669"/>
    <property type="project" value="TreeGrafter"/>
</dbReference>
<protein>
    <submittedName>
        <fullName evidence="7">Apoptosis-inducing factor 1, mitochondrial</fullName>
    </submittedName>
</protein>
<dbReference type="Gene3D" id="3.50.50.60">
    <property type="entry name" value="FAD/NAD(P)-binding domain"/>
    <property type="match status" value="2"/>
</dbReference>
<keyword evidence="1" id="KW-0285">Flavoprotein</keyword>
<dbReference type="GO" id="GO:0012501">
    <property type="term" value="P:programmed cell death"/>
    <property type="evidence" value="ECO:0007669"/>
    <property type="project" value="TreeGrafter"/>
</dbReference>
<organism evidence="7 8">
    <name type="scientific">Porphyridium purpureum</name>
    <name type="common">Red alga</name>
    <name type="synonym">Porphyridium cruentum</name>
    <dbReference type="NCBI Taxonomy" id="35688"/>
    <lineage>
        <taxon>Eukaryota</taxon>
        <taxon>Rhodophyta</taxon>
        <taxon>Bangiophyceae</taxon>
        <taxon>Porphyridiales</taxon>
        <taxon>Porphyridiaceae</taxon>
        <taxon>Porphyridium</taxon>
    </lineage>
</organism>
<dbReference type="PRINTS" id="PR00411">
    <property type="entry name" value="PNDRDTASEI"/>
</dbReference>
<dbReference type="EMBL" id="VRMN01000003">
    <property type="protein sequence ID" value="KAA8495725.1"/>
    <property type="molecule type" value="Genomic_DNA"/>
</dbReference>
<keyword evidence="2" id="KW-0274">FAD</keyword>
<keyword evidence="3" id="KW-0560">Oxidoreductase</keyword>
<dbReference type="Pfam" id="PF07992">
    <property type="entry name" value="Pyr_redox_2"/>
    <property type="match status" value="1"/>
</dbReference>
<feature type="domain" description="FAD/NAD(P)-binding" evidence="6">
    <location>
        <begin position="194"/>
        <end position="508"/>
    </location>
</feature>
<evidence type="ECO:0000256" key="3">
    <source>
        <dbReference type="ARBA" id="ARBA00023002"/>
    </source>
</evidence>
<proteinExistence type="predicted"/>
<evidence type="ECO:0000256" key="2">
    <source>
        <dbReference type="ARBA" id="ARBA00022827"/>
    </source>
</evidence>
<dbReference type="GO" id="GO:0033108">
    <property type="term" value="P:mitochondrial respiratory chain complex assembly"/>
    <property type="evidence" value="ECO:0007669"/>
    <property type="project" value="TreeGrafter"/>
</dbReference>
<dbReference type="GO" id="GO:0005739">
    <property type="term" value="C:mitochondrion"/>
    <property type="evidence" value="ECO:0007669"/>
    <property type="project" value="TreeGrafter"/>
</dbReference>
<dbReference type="InterPro" id="IPR050446">
    <property type="entry name" value="FAD-oxidoreductase/Apoptosis"/>
</dbReference>
<dbReference type="GO" id="GO:0016174">
    <property type="term" value="F:NAD(P)H oxidase H2O2-forming activity"/>
    <property type="evidence" value="ECO:0007669"/>
    <property type="project" value="TreeGrafter"/>
</dbReference>
<gene>
    <name evidence="7" type="ORF">FVE85_1880</name>
</gene>
<keyword evidence="8" id="KW-1185">Reference proteome</keyword>
<evidence type="ECO:0000259" key="6">
    <source>
        <dbReference type="Pfam" id="PF07992"/>
    </source>
</evidence>
<sequence>MQCVLELPVKLACECMWVGREEEVEQRRLRWMRASLMRDWMRSLGALRRAALSDARDGARYSVASTVRRVVRRSMSKRASLPSAAAHSTARMCGQRFRRQSGRAGWGAMVVGAGLSAAGLAGAYVYVSAPTGQSERVELVRHAQSESARKYMNLWRQFRAAVCDSGSLNLSTSEKSSRADQPIATHSVNPTEIFDFVICGAGTSAQAALEELHRISPNSSVLLLADEWREPYYDSPVCQSSLKEHAAADGQRGHDQLARLEKLCDNIRLGEHVDAVNVRQNCIHLSNGNVIGYKKLLLCLGASVDYQLRTKSMVAEQAGADRRFLAGRHHAGESELVKLIEQKSSSGQQLHVTVVGGGWNGTAYAAKLAGLGCAVTLMCSEPSLWHKYLPAYLIEFLTKQFKQLGIEVVPYASVQYVTPQTSAGRSDELVVHFGLTYDLYSSEWLRTDFVAFLPTHMPSPVLQLDSDGFLERNTQLGCIDANAELCVASDVYGAGDCVSYPSSRLGGRRRSTAHEHAIHSGKHAARNMLGVDKGGTREPYDFEPVREIDYSIVGSYMYCVGRCSSDCESYGYYYPSRSTDTELNGCVFYVEHKTLRVVGAMLLTEQACPSARETLRDVFTNLGAGPFFQEARDMHQFLTECTRKIMHETGIVHSDDGSTRSRATPLIRKRSVPRDSQRGDNGVDRL</sequence>
<dbReference type="InterPro" id="IPR036188">
    <property type="entry name" value="FAD/NAD-bd_sf"/>
</dbReference>
<dbReference type="AlphaFoldDB" id="A0A5J4YX15"/>
<feature type="compositionally biased region" description="Basic and acidic residues" evidence="4">
    <location>
        <begin position="672"/>
        <end position="686"/>
    </location>
</feature>
<dbReference type="SUPFAM" id="SSF51905">
    <property type="entry name" value="FAD/NAD(P)-binding domain"/>
    <property type="match status" value="2"/>
</dbReference>
<feature type="region of interest" description="Disordered" evidence="4">
    <location>
        <begin position="652"/>
        <end position="686"/>
    </location>
</feature>
<evidence type="ECO:0000313" key="7">
    <source>
        <dbReference type="EMBL" id="KAA8495725.1"/>
    </source>
</evidence>